<evidence type="ECO:0000256" key="1">
    <source>
        <dbReference type="SAM" id="MobiDB-lite"/>
    </source>
</evidence>
<dbReference type="AlphaFoldDB" id="A0AAV7T5Y5"/>
<evidence type="ECO:0000313" key="2">
    <source>
        <dbReference type="EMBL" id="KAJ1171967.1"/>
    </source>
</evidence>
<gene>
    <name evidence="2" type="ORF">NDU88_003824</name>
</gene>
<feature type="compositionally biased region" description="Polar residues" evidence="1">
    <location>
        <begin position="27"/>
        <end position="51"/>
    </location>
</feature>
<dbReference type="EMBL" id="JANPWB010000007">
    <property type="protein sequence ID" value="KAJ1171967.1"/>
    <property type="molecule type" value="Genomic_DNA"/>
</dbReference>
<reference evidence="2" key="1">
    <citation type="journal article" date="2022" name="bioRxiv">
        <title>Sequencing and chromosome-scale assembly of the giantPleurodeles waltlgenome.</title>
        <authorList>
            <person name="Brown T."/>
            <person name="Elewa A."/>
            <person name="Iarovenko S."/>
            <person name="Subramanian E."/>
            <person name="Araus A.J."/>
            <person name="Petzold A."/>
            <person name="Susuki M."/>
            <person name="Suzuki K.-i.T."/>
            <person name="Hayashi T."/>
            <person name="Toyoda A."/>
            <person name="Oliveira C."/>
            <person name="Osipova E."/>
            <person name="Leigh N.D."/>
            <person name="Simon A."/>
            <person name="Yun M.H."/>
        </authorList>
    </citation>
    <scope>NUCLEOTIDE SEQUENCE</scope>
    <source>
        <strain evidence="2">20211129_DDA</strain>
        <tissue evidence="2">Liver</tissue>
    </source>
</reference>
<proteinExistence type="predicted"/>
<feature type="compositionally biased region" description="Basic and acidic residues" evidence="1">
    <location>
        <begin position="52"/>
        <end position="72"/>
    </location>
</feature>
<protein>
    <submittedName>
        <fullName evidence="2">Uncharacterized protein</fullName>
    </submittedName>
</protein>
<feature type="region of interest" description="Disordered" evidence="1">
    <location>
        <begin position="27"/>
        <end position="72"/>
    </location>
</feature>
<comment type="caution">
    <text evidence="2">The sequence shown here is derived from an EMBL/GenBank/DDBJ whole genome shotgun (WGS) entry which is preliminary data.</text>
</comment>
<accession>A0AAV7T5Y5</accession>
<dbReference type="Proteomes" id="UP001066276">
    <property type="component" value="Chromosome 4_1"/>
</dbReference>
<evidence type="ECO:0000313" key="3">
    <source>
        <dbReference type="Proteomes" id="UP001066276"/>
    </source>
</evidence>
<sequence>MRDRCVLQKEDRDATIKWLSLRGLEGSSEQESPLRTLARNSKGNKRLTQLKSLRETHRAPERAKESPLVDLT</sequence>
<keyword evidence="3" id="KW-1185">Reference proteome</keyword>
<name>A0AAV7T5Y5_PLEWA</name>
<organism evidence="2 3">
    <name type="scientific">Pleurodeles waltl</name>
    <name type="common">Iberian ribbed newt</name>
    <dbReference type="NCBI Taxonomy" id="8319"/>
    <lineage>
        <taxon>Eukaryota</taxon>
        <taxon>Metazoa</taxon>
        <taxon>Chordata</taxon>
        <taxon>Craniata</taxon>
        <taxon>Vertebrata</taxon>
        <taxon>Euteleostomi</taxon>
        <taxon>Amphibia</taxon>
        <taxon>Batrachia</taxon>
        <taxon>Caudata</taxon>
        <taxon>Salamandroidea</taxon>
        <taxon>Salamandridae</taxon>
        <taxon>Pleurodelinae</taxon>
        <taxon>Pleurodeles</taxon>
    </lineage>
</organism>